<dbReference type="WBParaSite" id="MCU_007264-RA">
    <property type="protein sequence ID" value="MCU_007264-RA"/>
    <property type="gene ID" value="MCU_007264"/>
</dbReference>
<dbReference type="AlphaFoldDB" id="A0A0R3U588"/>
<dbReference type="EMBL" id="UXSR01000266">
    <property type="protein sequence ID" value="VDD75868.1"/>
    <property type="molecule type" value="Genomic_DNA"/>
</dbReference>
<protein>
    <submittedName>
        <fullName evidence="1 3">Uncharacterized protein</fullName>
    </submittedName>
</protein>
<evidence type="ECO:0000313" key="3">
    <source>
        <dbReference type="WBParaSite" id="MCU_007264-RA"/>
    </source>
</evidence>
<accession>A0A0R3U588</accession>
<name>A0A0R3U588_MESCO</name>
<evidence type="ECO:0000313" key="1">
    <source>
        <dbReference type="EMBL" id="VDD75868.1"/>
    </source>
</evidence>
<keyword evidence="2" id="KW-1185">Reference proteome</keyword>
<reference evidence="1 2" key="1">
    <citation type="submission" date="2018-10" db="EMBL/GenBank/DDBJ databases">
        <authorList>
            <consortium name="Pathogen Informatics"/>
        </authorList>
    </citation>
    <scope>NUCLEOTIDE SEQUENCE [LARGE SCALE GENOMIC DNA]</scope>
</reference>
<proteinExistence type="predicted"/>
<gene>
    <name evidence="1" type="ORF">MCOS_LOCUS1871</name>
</gene>
<organism evidence="3">
    <name type="scientific">Mesocestoides corti</name>
    <name type="common">Flatworm</name>
    <dbReference type="NCBI Taxonomy" id="53468"/>
    <lineage>
        <taxon>Eukaryota</taxon>
        <taxon>Metazoa</taxon>
        <taxon>Spiralia</taxon>
        <taxon>Lophotrochozoa</taxon>
        <taxon>Platyhelminthes</taxon>
        <taxon>Cestoda</taxon>
        <taxon>Eucestoda</taxon>
        <taxon>Cyclophyllidea</taxon>
        <taxon>Mesocestoididae</taxon>
        <taxon>Mesocestoides</taxon>
    </lineage>
</organism>
<evidence type="ECO:0000313" key="2">
    <source>
        <dbReference type="Proteomes" id="UP000267029"/>
    </source>
</evidence>
<sequence>MLCLVDLELPACQPRIRGLLDDGSDGHDDGQPHACMHARTHFNEPPVSARLHEPRDEAVTVVDCTMAQINTGNRDLTERKYSSLFRVEYMAFCSGLSYRHFDIT</sequence>
<reference evidence="3" key="2">
    <citation type="submission" date="2019-11" db="UniProtKB">
        <authorList>
            <consortium name="WormBaseParasite"/>
        </authorList>
    </citation>
    <scope>IDENTIFICATION</scope>
</reference>
<dbReference type="Proteomes" id="UP000267029">
    <property type="component" value="Unassembled WGS sequence"/>
</dbReference>